<proteinExistence type="predicted"/>
<reference evidence="1" key="1">
    <citation type="submission" date="2023-05" db="EMBL/GenBank/DDBJ databases">
        <title>Complete genome sequence of Agrobacterium larrymoorei CFBP5477.</title>
        <authorList>
            <person name="Yen H.-C."/>
            <person name="Chou L."/>
            <person name="Lin Y.-C."/>
            <person name="Lai E.-M."/>
            <person name="Kuo C.-H."/>
        </authorList>
    </citation>
    <scope>NUCLEOTIDE SEQUENCE</scope>
    <source>
        <strain evidence="1">CFBP5477</strain>
    </source>
</reference>
<organism evidence="1 2">
    <name type="scientific">Agrobacterium larrymoorei</name>
    <dbReference type="NCBI Taxonomy" id="160699"/>
    <lineage>
        <taxon>Bacteria</taxon>
        <taxon>Pseudomonadati</taxon>
        <taxon>Pseudomonadota</taxon>
        <taxon>Alphaproteobacteria</taxon>
        <taxon>Hyphomicrobiales</taxon>
        <taxon>Rhizobiaceae</taxon>
        <taxon>Rhizobium/Agrobacterium group</taxon>
        <taxon>Agrobacterium</taxon>
    </lineage>
</organism>
<protein>
    <submittedName>
        <fullName evidence="1">Type II toxin-antitoxin system RelE/ParE family toxin</fullName>
    </submittedName>
</protein>
<gene>
    <name evidence="1" type="ORF">CFBP5477_003315</name>
</gene>
<name>A0AAF0HBZ6_9HYPH</name>
<dbReference type="EMBL" id="CP124733">
    <property type="protein sequence ID" value="WHA41675.1"/>
    <property type="molecule type" value="Genomic_DNA"/>
</dbReference>
<accession>A0AAF0HBZ6</accession>
<evidence type="ECO:0000313" key="2">
    <source>
        <dbReference type="Proteomes" id="UP000298664"/>
    </source>
</evidence>
<dbReference type="RefSeq" id="WP_137393706.1">
    <property type="nucleotide sequence ID" value="NZ_CP124733.1"/>
</dbReference>
<dbReference type="InterPro" id="IPR009241">
    <property type="entry name" value="HigB-like"/>
</dbReference>
<dbReference type="Pfam" id="PF05973">
    <property type="entry name" value="Gp49"/>
    <property type="match status" value="1"/>
</dbReference>
<sequence>MEWRIELDETFAKEFSTLPSEVKVELRAQANILKMHGPSYGRPRVDTLNGSKHANMKELRFDAADGVWRVAFAFDPKRNAILLVAGDKSGTSEKRFYKKLIAKADARFDAHLQRLINKEKS</sequence>
<dbReference type="Proteomes" id="UP000298664">
    <property type="component" value="Chromosome Circular"/>
</dbReference>
<dbReference type="AlphaFoldDB" id="A0AAF0HBZ6"/>
<evidence type="ECO:0000313" key="1">
    <source>
        <dbReference type="EMBL" id="WHA41675.1"/>
    </source>
</evidence>
<dbReference type="Gene3D" id="3.30.2310.20">
    <property type="entry name" value="RelE-like"/>
    <property type="match status" value="1"/>
</dbReference>
<dbReference type="InterPro" id="IPR035093">
    <property type="entry name" value="RelE/ParE_toxin_dom_sf"/>
</dbReference>